<protein>
    <submittedName>
        <fullName evidence="1">Putative o-methyltransferase-like protein</fullName>
    </submittedName>
</protein>
<organism evidence="1 2">
    <name type="scientific">Eutypa lata (strain UCR-EL1)</name>
    <name type="common">Grapevine dieback disease fungus</name>
    <name type="synonym">Eutypa armeniacae</name>
    <dbReference type="NCBI Taxonomy" id="1287681"/>
    <lineage>
        <taxon>Eukaryota</taxon>
        <taxon>Fungi</taxon>
        <taxon>Dikarya</taxon>
        <taxon>Ascomycota</taxon>
        <taxon>Pezizomycotina</taxon>
        <taxon>Sordariomycetes</taxon>
        <taxon>Xylariomycetidae</taxon>
        <taxon>Xylariales</taxon>
        <taxon>Diatrypaceae</taxon>
        <taxon>Eutypa</taxon>
    </lineage>
</organism>
<gene>
    <name evidence="1" type="ORF">UCREL1_3829</name>
</gene>
<keyword evidence="1" id="KW-0489">Methyltransferase</keyword>
<dbReference type="Gene3D" id="3.40.50.150">
    <property type="entry name" value="Vaccinia Virus protein VP39"/>
    <property type="match status" value="1"/>
</dbReference>
<sequence>MTSADTIIKALQAINGNEFVDKNERFRVEDALVAALNKCPDDVCFEILRNVADTMEKGYSKLLIHKSLIANVKPLPRVTASDMSMMAIAPSSERTEEWCELIAMDGLGLKVVKIWNPLRTMESVIEAELA</sequence>
<dbReference type="PANTHER" id="PTHR43712:SF1">
    <property type="entry name" value="HYPOTHETICAL O-METHYLTRANSFERASE (EUROFUNG)-RELATED"/>
    <property type="match status" value="1"/>
</dbReference>
<dbReference type="AlphaFoldDB" id="M7TR98"/>
<keyword evidence="1" id="KW-0808">Transferase</keyword>
<dbReference type="OrthoDB" id="1535081at2759"/>
<evidence type="ECO:0000313" key="2">
    <source>
        <dbReference type="Proteomes" id="UP000012174"/>
    </source>
</evidence>
<dbReference type="PANTHER" id="PTHR43712">
    <property type="entry name" value="PUTATIVE (AFU_ORTHOLOGUE AFUA_4G14580)-RELATED"/>
    <property type="match status" value="1"/>
</dbReference>
<dbReference type="Proteomes" id="UP000012174">
    <property type="component" value="Unassembled WGS sequence"/>
</dbReference>
<dbReference type="GO" id="GO:0008168">
    <property type="term" value="F:methyltransferase activity"/>
    <property type="evidence" value="ECO:0007669"/>
    <property type="project" value="UniProtKB-KW"/>
</dbReference>
<evidence type="ECO:0000313" key="1">
    <source>
        <dbReference type="EMBL" id="EMR69170.1"/>
    </source>
</evidence>
<dbReference type="InterPro" id="IPR029063">
    <property type="entry name" value="SAM-dependent_MTases_sf"/>
</dbReference>
<dbReference type="GO" id="GO:0032259">
    <property type="term" value="P:methylation"/>
    <property type="evidence" value="ECO:0007669"/>
    <property type="project" value="UniProtKB-KW"/>
</dbReference>
<dbReference type="HOGENOM" id="CLU_159447_0_0_1"/>
<dbReference type="EMBL" id="KB706127">
    <property type="protein sequence ID" value="EMR69170.1"/>
    <property type="molecule type" value="Genomic_DNA"/>
</dbReference>
<accession>M7TR98</accession>
<name>M7TR98_EUTLA</name>
<reference evidence="2" key="1">
    <citation type="journal article" date="2013" name="Genome Announc.">
        <title>Draft genome sequence of the grapevine dieback fungus Eutypa lata UCR-EL1.</title>
        <authorList>
            <person name="Blanco-Ulate B."/>
            <person name="Rolshausen P.E."/>
            <person name="Cantu D."/>
        </authorList>
    </citation>
    <scope>NUCLEOTIDE SEQUENCE [LARGE SCALE GENOMIC DNA]</scope>
    <source>
        <strain evidence="2">UCR-EL1</strain>
    </source>
</reference>
<keyword evidence="2" id="KW-1185">Reference proteome</keyword>
<dbReference type="KEGG" id="ela:UCREL1_3829"/>
<proteinExistence type="predicted"/>